<feature type="transmembrane region" description="Helical" evidence="1">
    <location>
        <begin position="22"/>
        <end position="41"/>
    </location>
</feature>
<organism evidence="2 3">
    <name type="scientific">Yarrowia lipolytica</name>
    <name type="common">Candida lipolytica</name>
    <dbReference type="NCBI Taxonomy" id="4952"/>
    <lineage>
        <taxon>Eukaryota</taxon>
        <taxon>Fungi</taxon>
        <taxon>Dikarya</taxon>
        <taxon>Ascomycota</taxon>
        <taxon>Saccharomycotina</taxon>
        <taxon>Dipodascomycetes</taxon>
        <taxon>Dipodascales</taxon>
        <taxon>Dipodascales incertae sedis</taxon>
        <taxon>Yarrowia</taxon>
    </lineage>
</organism>
<reference evidence="2 3" key="1">
    <citation type="submission" date="2018-07" db="EMBL/GenBank/DDBJ databases">
        <title>Draft Genome Assemblies for Five Robust Yarrowia lipolytica Strains Exhibiting High Lipid Production and Pentose Sugar Utilization and Sugar Alcohol Secretion from Undetoxified Lignocellulosic Biomass Hydrolysates.</title>
        <authorList>
            <consortium name="DOE Joint Genome Institute"/>
            <person name="Walker C."/>
            <person name="Ryu S."/>
            <person name="Na H."/>
            <person name="Zane M."/>
            <person name="LaButti K."/>
            <person name="Lipzen A."/>
            <person name="Haridas S."/>
            <person name="Barry K."/>
            <person name="Grigoriev I.V."/>
            <person name="Quarterman J."/>
            <person name="Slininger P."/>
            <person name="Dien B."/>
            <person name="Trinh C.T."/>
        </authorList>
    </citation>
    <scope>NUCLEOTIDE SEQUENCE [LARGE SCALE GENOMIC DNA]</scope>
    <source>
        <strain evidence="2 3">YB392</strain>
    </source>
</reference>
<evidence type="ECO:0000313" key="3">
    <source>
        <dbReference type="Proteomes" id="UP000256601"/>
    </source>
</evidence>
<dbReference type="AlphaFoldDB" id="A0A371CAZ8"/>
<accession>A0A371CAZ8</accession>
<dbReference type="Proteomes" id="UP000256601">
    <property type="component" value="Unassembled WGS sequence"/>
</dbReference>
<sequence length="104" mass="11576">MSDSCATDLTCRLTLMILSPLWLIHPLWLIRPLWLALWWLCHRGFVMVASKGGFRTPTIVYKAVHKVVAVCTVVLGRFCISDRSSCVMSAFTGPSTSTLSTCNQ</sequence>
<gene>
    <name evidence="2" type="ORF">B0I71DRAFT_129034</name>
</gene>
<evidence type="ECO:0000313" key="2">
    <source>
        <dbReference type="EMBL" id="RDW27459.1"/>
    </source>
</evidence>
<keyword evidence="1" id="KW-0812">Transmembrane</keyword>
<keyword evidence="1" id="KW-1133">Transmembrane helix</keyword>
<protein>
    <submittedName>
        <fullName evidence="2">Uncharacterized protein</fullName>
    </submittedName>
</protein>
<name>A0A371CAZ8_YARLL</name>
<keyword evidence="1" id="KW-0472">Membrane</keyword>
<dbReference type="EMBL" id="KZ858962">
    <property type="protein sequence ID" value="RDW27459.1"/>
    <property type="molecule type" value="Genomic_DNA"/>
</dbReference>
<evidence type="ECO:0000256" key="1">
    <source>
        <dbReference type="SAM" id="Phobius"/>
    </source>
</evidence>
<proteinExistence type="predicted"/>